<accession>A0A8J6A6E2</accession>
<dbReference type="AlphaFoldDB" id="A0A8J6A6E2"/>
<feature type="non-terminal residue" evidence="1">
    <location>
        <position position="1"/>
    </location>
</feature>
<gene>
    <name evidence="1" type="ORF">J0S82_015833</name>
</gene>
<reference evidence="1" key="1">
    <citation type="journal article" date="2021" name="Evol. Appl.">
        <title>The genome of the Pyrenean desman and the effects of bottlenecks and inbreeding on the genomic landscape of an endangered species.</title>
        <authorList>
            <person name="Escoda L."/>
            <person name="Castresana J."/>
        </authorList>
    </citation>
    <scope>NUCLEOTIDE SEQUENCE</scope>
    <source>
        <strain evidence="1">IBE-C5619</strain>
    </source>
</reference>
<dbReference type="EMBL" id="JAGFMF010011780">
    <property type="protein sequence ID" value="KAG8513032.1"/>
    <property type="molecule type" value="Genomic_DNA"/>
</dbReference>
<comment type="caution">
    <text evidence="1">The sequence shown here is derived from an EMBL/GenBank/DDBJ whole genome shotgun (WGS) entry which is preliminary data.</text>
</comment>
<dbReference type="Proteomes" id="UP000700334">
    <property type="component" value="Unassembled WGS sequence"/>
</dbReference>
<evidence type="ECO:0000313" key="1">
    <source>
        <dbReference type="EMBL" id="KAG8513032.1"/>
    </source>
</evidence>
<protein>
    <submittedName>
        <fullName evidence="1">Uncharacterized protein</fullName>
    </submittedName>
</protein>
<name>A0A8J6A6E2_GALPY</name>
<sequence length="72" mass="8326">MCRLCASEFEVCAKCGKKEDIVIPFNKEAEGTESTENNVHFNHRRGCRKNKEEIDDDLEFDIDLDDTENDSQ</sequence>
<evidence type="ECO:0000313" key="2">
    <source>
        <dbReference type="Proteomes" id="UP000700334"/>
    </source>
</evidence>
<organism evidence="1 2">
    <name type="scientific">Galemys pyrenaicus</name>
    <name type="common">Iberian desman</name>
    <name type="synonym">Pyrenean desman</name>
    <dbReference type="NCBI Taxonomy" id="202257"/>
    <lineage>
        <taxon>Eukaryota</taxon>
        <taxon>Metazoa</taxon>
        <taxon>Chordata</taxon>
        <taxon>Craniata</taxon>
        <taxon>Vertebrata</taxon>
        <taxon>Euteleostomi</taxon>
        <taxon>Mammalia</taxon>
        <taxon>Eutheria</taxon>
        <taxon>Laurasiatheria</taxon>
        <taxon>Eulipotyphla</taxon>
        <taxon>Talpidae</taxon>
        <taxon>Galemys</taxon>
    </lineage>
</organism>
<proteinExistence type="predicted"/>
<keyword evidence="2" id="KW-1185">Reference proteome</keyword>
<dbReference type="OrthoDB" id="250548at2759"/>